<dbReference type="InterPro" id="IPR003593">
    <property type="entry name" value="AAA+_ATPase"/>
</dbReference>
<dbReference type="GO" id="GO:0055052">
    <property type="term" value="C:ATP-binding cassette (ABC) transporter complex, substrate-binding subunit-containing"/>
    <property type="evidence" value="ECO:0007669"/>
    <property type="project" value="TreeGrafter"/>
</dbReference>
<keyword evidence="4" id="KW-0547">Nucleotide-binding</keyword>
<dbReference type="Gene3D" id="3.40.50.300">
    <property type="entry name" value="P-loop containing nucleotide triphosphate hydrolases"/>
    <property type="match status" value="1"/>
</dbReference>
<dbReference type="eggNOG" id="COG3842">
    <property type="taxonomic scope" value="Bacteria"/>
</dbReference>
<dbReference type="PROSITE" id="PS00211">
    <property type="entry name" value="ABC_TRANSPORTER_1"/>
    <property type="match status" value="1"/>
</dbReference>
<dbReference type="Proteomes" id="UP000035100">
    <property type="component" value="Unassembled WGS sequence"/>
</dbReference>
<dbReference type="SUPFAM" id="SSF50331">
    <property type="entry name" value="MOP-like"/>
    <property type="match status" value="1"/>
</dbReference>
<gene>
    <name evidence="9" type="ORF">Wenmar_02390</name>
</gene>
<sequence length="362" mass="39196">MIGIDDLQVRFNTEKGVVHAVRGVTIDVAAGEFYTLLGPSGCGKTTTLRCLAGLERPTGGRITVGNAVVHDSGLGVSVPTHKRDIGMVFQSYAIWPHLTVFENVAFPLREKRPKIDEAVIRDRVANALELVQLSGYESRPAPFLSGGQQQRLALARAIVREASVVLFDEPLSNLDAKLRAETRLELRKLVKRLGMTALYVTHDQTEALTMADRVAVMRDGEIVQEASPVEIYMRPNSRFVASFIGQCNFAGGTVRRAVNGSGVGQLETEWGPMQYSVATEAEAGEDVTVAVRPENVRLIGPGADGLPEGEIVEKMFLGDCVECRVSVGTAHIFARVHPSQAVEVGQRIGVDIRPEDVALLSA</sequence>
<dbReference type="GO" id="GO:0016887">
    <property type="term" value="F:ATP hydrolysis activity"/>
    <property type="evidence" value="ECO:0007669"/>
    <property type="project" value="InterPro"/>
</dbReference>
<evidence type="ECO:0000259" key="8">
    <source>
        <dbReference type="PROSITE" id="PS50893"/>
    </source>
</evidence>
<dbReference type="InterPro" id="IPR027417">
    <property type="entry name" value="P-loop_NTPase"/>
</dbReference>
<comment type="caution">
    <text evidence="9">The sequence shown here is derived from an EMBL/GenBank/DDBJ whole genome shotgun (WGS) entry which is preliminary data.</text>
</comment>
<organism evidence="9 10">
    <name type="scientific">Wenxinia marina DSM 24838</name>
    <dbReference type="NCBI Taxonomy" id="1123501"/>
    <lineage>
        <taxon>Bacteria</taxon>
        <taxon>Pseudomonadati</taxon>
        <taxon>Pseudomonadota</taxon>
        <taxon>Alphaproteobacteria</taxon>
        <taxon>Rhodobacterales</taxon>
        <taxon>Roseobacteraceae</taxon>
        <taxon>Wenxinia</taxon>
    </lineage>
</organism>
<evidence type="ECO:0000256" key="5">
    <source>
        <dbReference type="ARBA" id="ARBA00022840"/>
    </source>
</evidence>
<evidence type="ECO:0000313" key="10">
    <source>
        <dbReference type="Proteomes" id="UP000035100"/>
    </source>
</evidence>
<dbReference type="Pfam" id="PF00005">
    <property type="entry name" value="ABC_tran"/>
    <property type="match status" value="1"/>
</dbReference>
<feature type="domain" description="ABC transporter" evidence="8">
    <location>
        <begin position="2"/>
        <end position="244"/>
    </location>
</feature>
<dbReference type="STRING" id="1123501.Wenmar_02390"/>
<proteinExistence type="inferred from homology"/>
<accession>A0A0D0QDB3</accession>
<keyword evidence="9" id="KW-0378">Hydrolase</keyword>
<dbReference type="PROSITE" id="PS50893">
    <property type="entry name" value="ABC_TRANSPORTER_2"/>
    <property type="match status" value="1"/>
</dbReference>
<dbReference type="SMART" id="SM00382">
    <property type="entry name" value="AAA"/>
    <property type="match status" value="1"/>
</dbReference>
<dbReference type="InterPro" id="IPR047641">
    <property type="entry name" value="ABC_transpr_MalK/UgpC-like"/>
</dbReference>
<dbReference type="PANTHER" id="PTHR43875">
    <property type="entry name" value="MALTODEXTRIN IMPORT ATP-BINDING PROTEIN MSMX"/>
    <property type="match status" value="1"/>
</dbReference>
<dbReference type="InterPro" id="IPR017871">
    <property type="entry name" value="ABC_transporter-like_CS"/>
</dbReference>
<evidence type="ECO:0000256" key="1">
    <source>
        <dbReference type="ARBA" id="ARBA00005417"/>
    </source>
</evidence>
<protein>
    <submittedName>
        <fullName evidence="9">ABC-type spermidine/putrescine transport system, ATPase component</fullName>
        <ecNumber evidence="9">3.6.3.30</ecNumber>
    </submittedName>
</protein>
<evidence type="ECO:0000256" key="7">
    <source>
        <dbReference type="ARBA" id="ARBA00023136"/>
    </source>
</evidence>
<evidence type="ECO:0000313" key="9">
    <source>
        <dbReference type="EMBL" id="KIQ68993.1"/>
    </source>
</evidence>
<dbReference type="SUPFAM" id="SSF52540">
    <property type="entry name" value="P-loop containing nucleoside triphosphate hydrolases"/>
    <property type="match status" value="1"/>
</dbReference>
<keyword evidence="6" id="KW-1278">Translocase</keyword>
<keyword evidence="5" id="KW-0067">ATP-binding</keyword>
<dbReference type="InterPro" id="IPR008995">
    <property type="entry name" value="Mo/tungstate-bd_C_term_dom"/>
</dbReference>
<dbReference type="EC" id="3.6.3.30" evidence="9"/>
<dbReference type="Gene3D" id="2.40.50.100">
    <property type="match status" value="1"/>
</dbReference>
<dbReference type="InterPro" id="IPR013611">
    <property type="entry name" value="Transp-assoc_OB_typ2"/>
</dbReference>
<keyword evidence="3" id="KW-1003">Cell membrane</keyword>
<name>A0A0D0QDB3_9RHOB</name>
<keyword evidence="7" id="KW-0472">Membrane</keyword>
<evidence type="ECO:0000256" key="4">
    <source>
        <dbReference type="ARBA" id="ARBA00022741"/>
    </source>
</evidence>
<reference evidence="9 10" key="1">
    <citation type="submission" date="2013-01" db="EMBL/GenBank/DDBJ databases">
        <authorList>
            <person name="Fiebig A."/>
            <person name="Goeker M."/>
            <person name="Klenk H.-P.P."/>
        </authorList>
    </citation>
    <scope>NUCLEOTIDE SEQUENCE [LARGE SCALE GENOMIC DNA]</scope>
    <source>
        <strain evidence="9 10">DSM 24838</strain>
    </source>
</reference>
<keyword evidence="2" id="KW-0813">Transport</keyword>
<dbReference type="PANTHER" id="PTHR43875:SF15">
    <property type="entry name" value="TREHALOSE IMPORT ATP-BINDING PROTEIN SUGC"/>
    <property type="match status" value="1"/>
</dbReference>
<dbReference type="InterPro" id="IPR003439">
    <property type="entry name" value="ABC_transporter-like_ATP-bd"/>
</dbReference>
<keyword evidence="10" id="KW-1185">Reference proteome</keyword>
<dbReference type="GO" id="GO:0005524">
    <property type="term" value="F:ATP binding"/>
    <property type="evidence" value="ECO:0007669"/>
    <property type="project" value="UniProtKB-KW"/>
</dbReference>
<dbReference type="AlphaFoldDB" id="A0A0D0QDB3"/>
<dbReference type="OrthoDB" id="9802264at2"/>
<dbReference type="RefSeq" id="WP_018303424.1">
    <property type="nucleotide sequence ID" value="NZ_KB902297.1"/>
</dbReference>
<dbReference type="EMBL" id="AONG01000011">
    <property type="protein sequence ID" value="KIQ68993.1"/>
    <property type="molecule type" value="Genomic_DNA"/>
</dbReference>
<comment type="similarity">
    <text evidence="1">Belongs to the ABC transporter superfamily.</text>
</comment>
<evidence type="ECO:0000256" key="2">
    <source>
        <dbReference type="ARBA" id="ARBA00022448"/>
    </source>
</evidence>
<dbReference type="GO" id="GO:0140359">
    <property type="term" value="F:ABC-type transporter activity"/>
    <property type="evidence" value="ECO:0007669"/>
    <property type="project" value="UniProtKB-ARBA"/>
</dbReference>
<dbReference type="FunFam" id="3.40.50.300:FF:000042">
    <property type="entry name" value="Maltose/maltodextrin ABC transporter, ATP-binding protein"/>
    <property type="match status" value="1"/>
</dbReference>
<evidence type="ECO:0000256" key="6">
    <source>
        <dbReference type="ARBA" id="ARBA00022967"/>
    </source>
</evidence>
<evidence type="ECO:0000256" key="3">
    <source>
        <dbReference type="ARBA" id="ARBA00022475"/>
    </source>
</evidence>
<dbReference type="Pfam" id="PF08402">
    <property type="entry name" value="TOBE_2"/>
    <property type="match status" value="1"/>
</dbReference>